<dbReference type="AlphaFoldDB" id="A0A6A5PN57"/>
<protein>
    <submittedName>
        <fullName evidence="2">Putative transcription factor interactor and regulator Znf-B family</fullName>
    </submittedName>
</protein>
<dbReference type="Proteomes" id="UP000447434">
    <property type="component" value="Chromosome 1"/>
</dbReference>
<keyword evidence="3" id="KW-1185">Reference proteome</keyword>
<comment type="caution">
    <text evidence="2">The sequence shown here is derived from an EMBL/GenBank/DDBJ whole genome shotgun (WGS) entry which is preliminary data.</text>
</comment>
<evidence type="ECO:0000313" key="2">
    <source>
        <dbReference type="EMBL" id="KAE9620749.1"/>
    </source>
</evidence>
<evidence type="ECO:0000256" key="1">
    <source>
        <dbReference type="SAM" id="MobiDB-lite"/>
    </source>
</evidence>
<gene>
    <name evidence="2" type="ORF">Lalb_Chr01g0006341</name>
</gene>
<evidence type="ECO:0000313" key="3">
    <source>
        <dbReference type="Proteomes" id="UP000447434"/>
    </source>
</evidence>
<dbReference type="PANTHER" id="PTHR31717">
    <property type="entry name" value="ZINC FINGER PROTEIN CONSTANS-LIKE 10"/>
    <property type="match status" value="1"/>
</dbReference>
<organism evidence="2 3">
    <name type="scientific">Lupinus albus</name>
    <name type="common">White lupine</name>
    <name type="synonym">Lupinus termis</name>
    <dbReference type="NCBI Taxonomy" id="3870"/>
    <lineage>
        <taxon>Eukaryota</taxon>
        <taxon>Viridiplantae</taxon>
        <taxon>Streptophyta</taxon>
        <taxon>Embryophyta</taxon>
        <taxon>Tracheophyta</taxon>
        <taxon>Spermatophyta</taxon>
        <taxon>Magnoliopsida</taxon>
        <taxon>eudicotyledons</taxon>
        <taxon>Gunneridae</taxon>
        <taxon>Pentapetalae</taxon>
        <taxon>rosids</taxon>
        <taxon>fabids</taxon>
        <taxon>Fabales</taxon>
        <taxon>Fabaceae</taxon>
        <taxon>Papilionoideae</taxon>
        <taxon>50 kb inversion clade</taxon>
        <taxon>genistoids sensu lato</taxon>
        <taxon>core genistoids</taxon>
        <taxon>Genisteae</taxon>
        <taxon>Lupinus</taxon>
    </lineage>
</organism>
<dbReference type="OrthoDB" id="1432906at2759"/>
<feature type="region of interest" description="Disordered" evidence="1">
    <location>
        <begin position="82"/>
        <end position="137"/>
    </location>
</feature>
<sequence length="156" mass="17672">MERCELCEEKAMVQCDSYQAKLCWHCDAKVNSANFLVTKHIKVLLCRICNSHHTQWKACGPKLIPSTSFCHHCVANGRTRLQHNEVDNGGGYISDDDESDTSDDEKEDDDDEEENQVVPMYTPLSHDSTISELKRERNNSLSIQPKVGCMYFNGSA</sequence>
<accession>A0A6A5PN57</accession>
<reference evidence="3" key="1">
    <citation type="journal article" date="2020" name="Nat. Commun.">
        <title>Genome sequence of the cluster root forming white lupin.</title>
        <authorList>
            <person name="Hufnagel B."/>
            <person name="Marques A."/>
            <person name="Soriano A."/>
            <person name="Marques L."/>
            <person name="Divol F."/>
            <person name="Doumas P."/>
            <person name="Sallet E."/>
            <person name="Mancinotti D."/>
            <person name="Carrere S."/>
            <person name="Marande W."/>
            <person name="Arribat S."/>
            <person name="Keller J."/>
            <person name="Huneau C."/>
            <person name="Blein T."/>
            <person name="Aime D."/>
            <person name="Laguerre M."/>
            <person name="Taylor J."/>
            <person name="Schubert V."/>
            <person name="Nelson M."/>
            <person name="Geu-Flores F."/>
            <person name="Crespi M."/>
            <person name="Gallardo-Guerrero K."/>
            <person name="Delaux P.-M."/>
            <person name="Salse J."/>
            <person name="Berges H."/>
            <person name="Guyot R."/>
            <person name="Gouzy J."/>
            <person name="Peret B."/>
        </authorList>
    </citation>
    <scope>NUCLEOTIDE SEQUENCE [LARGE SCALE GENOMIC DNA]</scope>
    <source>
        <strain evidence="3">cv. Amiga</strain>
    </source>
</reference>
<name>A0A6A5PN57_LUPAL</name>
<proteinExistence type="predicted"/>
<feature type="compositionally biased region" description="Acidic residues" evidence="1">
    <location>
        <begin position="94"/>
        <end position="115"/>
    </location>
</feature>
<dbReference type="PANTHER" id="PTHR31717:SF116">
    <property type="entry name" value="B-BOX TYPE ZINC FINGER PROTEIN"/>
    <property type="match status" value="1"/>
</dbReference>
<dbReference type="EMBL" id="WOCE01000001">
    <property type="protein sequence ID" value="KAE9620749.1"/>
    <property type="molecule type" value="Genomic_DNA"/>
</dbReference>